<comment type="caution">
    <text evidence="2">The sequence shown here is derived from an EMBL/GenBank/DDBJ whole genome shotgun (WGS) entry which is preliminary data.</text>
</comment>
<dbReference type="PANTHER" id="PTHR17630">
    <property type="entry name" value="DIENELACTONE HYDROLASE"/>
    <property type="match status" value="1"/>
</dbReference>
<evidence type="ECO:0000313" key="3">
    <source>
        <dbReference type="Proteomes" id="UP000050424"/>
    </source>
</evidence>
<feature type="domain" description="Dienelactone hydrolase" evidence="1">
    <location>
        <begin position="28"/>
        <end position="287"/>
    </location>
</feature>
<evidence type="ECO:0000313" key="2">
    <source>
        <dbReference type="EMBL" id="KPM42714.1"/>
    </source>
</evidence>
<proteinExistence type="predicted"/>
<dbReference type="AlphaFoldDB" id="A0A0P7BH86"/>
<evidence type="ECO:0000259" key="1">
    <source>
        <dbReference type="Pfam" id="PF01738"/>
    </source>
</evidence>
<name>A0A0P7BH86_9HYPO</name>
<dbReference type="InterPro" id="IPR029058">
    <property type="entry name" value="AB_hydrolase_fold"/>
</dbReference>
<dbReference type="Proteomes" id="UP000050424">
    <property type="component" value="Unassembled WGS sequence"/>
</dbReference>
<dbReference type="STRING" id="78410.A0A0P7BH86"/>
<gene>
    <name evidence="2" type="ORF">AK830_g3851</name>
</gene>
<dbReference type="Pfam" id="PF01738">
    <property type="entry name" value="DLH"/>
    <property type="match status" value="1"/>
</dbReference>
<dbReference type="PANTHER" id="PTHR17630:SF105">
    <property type="entry name" value="DIENELACTONE HYDROLASE FAMILY PROTEIN (AFU_ORTHOLOGUE AFUA_4G08790)"/>
    <property type="match status" value="1"/>
</dbReference>
<dbReference type="OrthoDB" id="17560at2759"/>
<sequence length="290" mass="31738">MSCPDCFKGSVHDYASPVGSETTIFGVRTYVAGVPGQRPSSSTIIFITDVFGLNLVNNKLLADHFAVATGIRVLIPDLVPGGGVPVACLSLMEDLTRPTKWWDIRGHISKLVSLIQFIPHFFPVIRGTDAAFVKYLTYARAVRAELPDGGKLGVAGYCWGGKQTSRLSKEPSLEGGKEPLVDAHYTAHPSSLKMPDDILNSTRQFKVPFSMAVGDRDFAVSKEQVAELEARLRVEFGSGDGEGGYHYEVRLYEGCEHGFACRANRAKVFEDKSANMAASQAIDFFKKWLL</sequence>
<reference evidence="2 3" key="1">
    <citation type="submission" date="2015-09" db="EMBL/GenBank/DDBJ databases">
        <title>Draft genome of a European isolate of the apple canker pathogen Neonectria ditissima.</title>
        <authorList>
            <person name="Gomez-Cortecero A."/>
            <person name="Harrison R.J."/>
            <person name="Armitage A.D."/>
        </authorList>
    </citation>
    <scope>NUCLEOTIDE SEQUENCE [LARGE SCALE GENOMIC DNA]</scope>
    <source>
        <strain evidence="2 3">R09/05</strain>
    </source>
</reference>
<accession>A0A0P7BH86</accession>
<dbReference type="Gene3D" id="3.40.50.1820">
    <property type="entry name" value="alpha/beta hydrolase"/>
    <property type="match status" value="1"/>
</dbReference>
<dbReference type="SUPFAM" id="SSF53474">
    <property type="entry name" value="alpha/beta-Hydrolases"/>
    <property type="match status" value="1"/>
</dbReference>
<organism evidence="2 3">
    <name type="scientific">Neonectria ditissima</name>
    <dbReference type="NCBI Taxonomy" id="78410"/>
    <lineage>
        <taxon>Eukaryota</taxon>
        <taxon>Fungi</taxon>
        <taxon>Dikarya</taxon>
        <taxon>Ascomycota</taxon>
        <taxon>Pezizomycotina</taxon>
        <taxon>Sordariomycetes</taxon>
        <taxon>Hypocreomycetidae</taxon>
        <taxon>Hypocreales</taxon>
        <taxon>Nectriaceae</taxon>
        <taxon>Neonectria</taxon>
    </lineage>
</organism>
<protein>
    <recommendedName>
        <fullName evidence="1">Dienelactone hydrolase domain-containing protein</fullName>
    </recommendedName>
</protein>
<dbReference type="InterPro" id="IPR002925">
    <property type="entry name" value="Dienelactn_hydro"/>
</dbReference>
<dbReference type="EMBL" id="LKCW01000044">
    <property type="protein sequence ID" value="KPM42714.1"/>
    <property type="molecule type" value="Genomic_DNA"/>
</dbReference>
<dbReference type="GO" id="GO:0016787">
    <property type="term" value="F:hydrolase activity"/>
    <property type="evidence" value="ECO:0007669"/>
    <property type="project" value="InterPro"/>
</dbReference>
<keyword evidence="3" id="KW-1185">Reference proteome</keyword>